<keyword evidence="1" id="KW-0812">Transmembrane</keyword>
<dbReference type="InterPro" id="IPR053828">
    <property type="entry name" value="Nucleosidase_C"/>
</dbReference>
<dbReference type="Pfam" id="PF21953">
    <property type="entry name" value="NadN_nucleosid_C"/>
    <property type="match status" value="1"/>
</dbReference>
<feature type="non-terminal residue" evidence="3">
    <location>
        <position position="1"/>
    </location>
</feature>
<keyword evidence="1" id="KW-1133">Transmembrane helix</keyword>
<evidence type="ECO:0000313" key="3">
    <source>
        <dbReference type="EMBL" id="JAP90862.1"/>
    </source>
</evidence>
<dbReference type="Gene3D" id="3.90.780.10">
    <property type="entry name" value="5'-Nucleotidase, C-terminal domain"/>
    <property type="match status" value="1"/>
</dbReference>
<dbReference type="GO" id="GO:0016787">
    <property type="term" value="F:hydrolase activity"/>
    <property type="evidence" value="ECO:0007669"/>
    <property type="project" value="InterPro"/>
</dbReference>
<dbReference type="InterPro" id="IPR036907">
    <property type="entry name" value="5'-Nucleotdase_C_sf"/>
</dbReference>
<dbReference type="SUPFAM" id="SSF56300">
    <property type="entry name" value="Metallo-dependent phosphatases"/>
    <property type="match status" value="1"/>
</dbReference>
<gene>
    <name evidence="3" type="ORF">TPC1_17707</name>
</gene>
<keyword evidence="1" id="KW-0472">Membrane</keyword>
<organism evidence="3">
    <name type="scientific">Trepomonas sp. PC1</name>
    <dbReference type="NCBI Taxonomy" id="1076344"/>
    <lineage>
        <taxon>Eukaryota</taxon>
        <taxon>Metamonada</taxon>
        <taxon>Diplomonadida</taxon>
        <taxon>Hexamitidae</taxon>
        <taxon>Hexamitinae</taxon>
        <taxon>Trepomonas</taxon>
    </lineage>
</organism>
<protein>
    <submittedName>
        <fullName evidence="3">5' nucleotidase family protein</fullName>
    </submittedName>
</protein>
<dbReference type="InterPro" id="IPR029052">
    <property type="entry name" value="Metallo-depent_PP-like"/>
</dbReference>
<evidence type="ECO:0000256" key="1">
    <source>
        <dbReference type="SAM" id="Phobius"/>
    </source>
</evidence>
<reference evidence="3" key="1">
    <citation type="submission" date="2015-07" db="EMBL/GenBank/DDBJ databases">
        <title>Adaptation to a free-living lifestyle via gene acquisitions in the diplomonad Trepomonas sp. PC1.</title>
        <authorList>
            <person name="Xu F."/>
            <person name="Jerlstrom-Hultqvist J."/>
            <person name="Kolisko M."/>
            <person name="Simpson A.G.B."/>
            <person name="Roger A.J."/>
            <person name="Svard S.G."/>
            <person name="Andersson J.O."/>
        </authorList>
    </citation>
    <scope>NUCLEOTIDE SEQUENCE</scope>
    <source>
        <strain evidence="3">PC1</strain>
    </source>
</reference>
<sequence length="466" mass="54326">GNHDLGSGDAMGYVFNNFYLVKHKQIASNVVFIQNNEEYQFGEKYKYVVKSGVRSLILGFMYTGKNKYPNTRVQSDEEVFDSIWFEEMMQKYALITDIVLLTVHIGANKAQTLSFYKEIRKQFQRFNYSVPIHVLCGHAHKNVFAVCDKLDKNCVQTEAHCYMQYYHQVFWELEEVEVVFNNRSHLVSKVKNYSRVKQNNFDKELIGKRFNLSVQQFNTENGTMLMQKVDKLLETYKLKQQLGFAKFQYNAKSPIDKNDSMLRLWLFAVFPALIQNNLSSCTQFNVVRTAQTRTTIRKGTITLDDAVISMPYQYKIQYLQNLSPSQTKCLVDWVNKGKWQIGIDNTASLPFYVVPNSTYENTCYDIIANEFEIPRLQMGFFDCEVPFIQAKDYACSSKICRTDLVFQHYLKTFLNDDFILQSNKFTLPLSIVCSICWLICVFAVIFKVISTASKHSYQKLLKDEEK</sequence>
<dbReference type="Gene3D" id="3.60.21.10">
    <property type="match status" value="1"/>
</dbReference>
<dbReference type="SUPFAM" id="SSF55816">
    <property type="entry name" value="5'-nucleotidase (syn. UDP-sugar hydrolase), C-terminal domain"/>
    <property type="match status" value="1"/>
</dbReference>
<dbReference type="GO" id="GO:0009166">
    <property type="term" value="P:nucleotide catabolic process"/>
    <property type="evidence" value="ECO:0007669"/>
    <property type="project" value="InterPro"/>
</dbReference>
<proteinExistence type="predicted"/>
<accession>A0A146K1U4</accession>
<dbReference type="AlphaFoldDB" id="A0A146K1U4"/>
<evidence type="ECO:0000259" key="2">
    <source>
        <dbReference type="Pfam" id="PF21953"/>
    </source>
</evidence>
<name>A0A146K1U4_9EUKA</name>
<feature type="transmembrane region" description="Helical" evidence="1">
    <location>
        <begin position="425"/>
        <end position="449"/>
    </location>
</feature>
<dbReference type="EMBL" id="GDID01005744">
    <property type="protein sequence ID" value="JAP90862.1"/>
    <property type="molecule type" value="Transcribed_RNA"/>
</dbReference>
<feature type="domain" description="Putative 5'-nucleotidase C-terminal" evidence="2">
    <location>
        <begin position="250"/>
        <end position="338"/>
    </location>
</feature>